<feature type="chain" id="PRO_5016682537" evidence="2">
    <location>
        <begin position="24"/>
        <end position="608"/>
    </location>
</feature>
<evidence type="ECO:0000259" key="3">
    <source>
        <dbReference type="Pfam" id="PF00496"/>
    </source>
</evidence>
<dbReference type="InterPro" id="IPR039424">
    <property type="entry name" value="SBP_5"/>
</dbReference>
<dbReference type="PANTHER" id="PTHR30290">
    <property type="entry name" value="PERIPLASMIC BINDING COMPONENT OF ABC TRANSPORTER"/>
    <property type="match status" value="1"/>
</dbReference>
<dbReference type="GO" id="GO:0030288">
    <property type="term" value="C:outer membrane-bounded periplasmic space"/>
    <property type="evidence" value="ECO:0007669"/>
    <property type="project" value="TreeGrafter"/>
</dbReference>
<dbReference type="Gene3D" id="3.10.105.10">
    <property type="entry name" value="Dipeptide-binding Protein, Domain 3"/>
    <property type="match status" value="2"/>
</dbReference>
<accession>A0A380S8E3</accession>
<dbReference type="GO" id="GO:1904680">
    <property type="term" value="F:peptide transmembrane transporter activity"/>
    <property type="evidence" value="ECO:0007669"/>
    <property type="project" value="TreeGrafter"/>
</dbReference>
<gene>
    <name evidence="4" type="ORF">SAMN05661053_2588</name>
</gene>
<sequence>MNTFSLRSLLAVPMAAALAFALAACNESGDSKSGQAAKSKKGTAVSEADCPILPLDSTATGEFDPIASKEARACGSITLWGSAMPKSFNMWEDYNSFSAELMNMMFEPLVSLHTTEDREVGILADKWEVSEDGRTFTFHVDPRAKWSDGKSITAEDVQFYYDVIMDEKNLTPIFKVGLSRFERPEVVDSLTVRMTAKESHWGNFWEAAGMLAFPKHVWGGKDFNKIRYEFPVVSGPYIIKTFREDRFVELQRRSDWWGFKKNWNHGKYNFQKIRYRFMNDQTKALEAFKKQDFNAYAIYTSSIWMKQTDFDAVKKGWAVKQRIYNKEPIGFQGMAINLRKPQFQDVRVRRALSYLLNREAMNEKYMYGQYFLLNSYYPDLWTNNQNPTAPVYSYNPEKARALFAEAGYKVNGEGVLEKDGKPFAINFITSQEDLRHLTLFQEDLKKVGVVATIEQMSQSTLRKRLDDADFDLYWVNWGAGRLRDPEASWISTTAMQKGTNNLAGVQDKVVDSLINLQKTEFDLAKRNEILKALDNRLAEIVPYVLMWQCDHHRILYWNRYGTPEKVLDQFNREDAIPVYWWVDPVKSAALDKAMKSGESLPIPPFDIR</sequence>
<protein>
    <submittedName>
        <fullName evidence="4">Microcin C transport system substrate-binding protein</fullName>
    </submittedName>
</protein>
<evidence type="ECO:0000256" key="1">
    <source>
        <dbReference type="ARBA" id="ARBA00022729"/>
    </source>
</evidence>
<dbReference type="GO" id="GO:0043190">
    <property type="term" value="C:ATP-binding cassette (ABC) transporter complex"/>
    <property type="evidence" value="ECO:0007669"/>
    <property type="project" value="InterPro"/>
</dbReference>
<feature type="signal peptide" evidence="2">
    <location>
        <begin position="1"/>
        <end position="23"/>
    </location>
</feature>
<dbReference type="InterPro" id="IPR030678">
    <property type="entry name" value="Peptide/Ni-bd"/>
</dbReference>
<dbReference type="SUPFAM" id="SSF53850">
    <property type="entry name" value="Periplasmic binding protein-like II"/>
    <property type="match status" value="1"/>
</dbReference>
<dbReference type="Gene3D" id="3.40.190.10">
    <property type="entry name" value="Periplasmic binding protein-like II"/>
    <property type="match status" value="2"/>
</dbReference>
<dbReference type="PANTHER" id="PTHR30290:SF64">
    <property type="entry name" value="ABC TRANSPORTER PERIPLASMIC BINDING PROTEIN"/>
    <property type="match status" value="1"/>
</dbReference>
<evidence type="ECO:0000313" key="5">
    <source>
        <dbReference type="Proteomes" id="UP000255423"/>
    </source>
</evidence>
<dbReference type="PIRSF" id="PIRSF002741">
    <property type="entry name" value="MppA"/>
    <property type="match status" value="1"/>
</dbReference>
<dbReference type="RefSeq" id="WP_109573463.1">
    <property type="nucleotide sequence ID" value="NZ_UHJL01000004.1"/>
</dbReference>
<dbReference type="GO" id="GO:0015833">
    <property type="term" value="P:peptide transport"/>
    <property type="evidence" value="ECO:0007669"/>
    <property type="project" value="TreeGrafter"/>
</dbReference>
<organism evidence="4 5">
    <name type="scientific">Fibrobacter succinogenes</name>
    <name type="common">Bacteroides succinogenes</name>
    <dbReference type="NCBI Taxonomy" id="833"/>
    <lineage>
        <taxon>Bacteria</taxon>
        <taxon>Pseudomonadati</taxon>
        <taxon>Fibrobacterota</taxon>
        <taxon>Fibrobacteria</taxon>
        <taxon>Fibrobacterales</taxon>
        <taxon>Fibrobacteraceae</taxon>
        <taxon>Fibrobacter</taxon>
    </lineage>
</organism>
<dbReference type="InterPro" id="IPR000914">
    <property type="entry name" value="SBP_5_dom"/>
</dbReference>
<evidence type="ECO:0000313" key="4">
    <source>
        <dbReference type="EMBL" id="SUQ25794.1"/>
    </source>
</evidence>
<keyword evidence="1 2" id="KW-0732">Signal</keyword>
<dbReference type="AlphaFoldDB" id="A0A380S8E3"/>
<dbReference type="PROSITE" id="PS51257">
    <property type="entry name" value="PROKAR_LIPOPROTEIN"/>
    <property type="match status" value="1"/>
</dbReference>
<dbReference type="EMBL" id="UHJL01000004">
    <property type="protein sequence ID" value="SUQ25794.1"/>
    <property type="molecule type" value="Genomic_DNA"/>
</dbReference>
<dbReference type="GO" id="GO:0042884">
    <property type="term" value="P:microcin transport"/>
    <property type="evidence" value="ECO:0007669"/>
    <property type="project" value="TreeGrafter"/>
</dbReference>
<dbReference type="Proteomes" id="UP000255423">
    <property type="component" value="Unassembled WGS sequence"/>
</dbReference>
<dbReference type="CDD" id="cd08497">
    <property type="entry name" value="MbnE-like"/>
    <property type="match status" value="1"/>
</dbReference>
<evidence type="ECO:0000256" key="2">
    <source>
        <dbReference type="SAM" id="SignalP"/>
    </source>
</evidence>
<feature type="domain" description="Solute-binding protein family 5" evidence="3">
    <location>
        <begin position="122"/>
        <end position="490"/>
    </location>
</feature>
<reference evidence="4 5" key="1">
    <citation type="submission" date="2017-08" db="EMBL/GenBank/DDBJ databases">
        <authorList>
            <person name="de Groot N.N."/>
        </authorList>
    </citation>
    <scope>NUCLEOTIDE SEQUENCE [LARGE SCALE GENOMIC DNA]</scope>
    <source>
        <strain evidence="4 5">HM2</strain>
    </source>
</reference>
<name>A0A380S8E3_FIBSU</name>
<proteinExistence type="predicted"/>
<dbReference type="Pfam" id="PF00496">
    <property type="entry name" value="SBP_bac_5"/>
    <property type="match status" value="1"/>
</dbReference>